<evidence type="ECO:0000256" key="7">
    <source>
        <dbReference type="ARBA" id="ARBA00023136"/>
    </source>
</evidence>
<feature type="transmembrane region" description="Helical" evidence="8">
    <location>
        <begin position="149"/>
        <end position="169"/>
    </location>
</feature>
<feature type="transmembrane region" description="Helical" evidence="8">
    <location>
        <begin position="62"/>
        <end position="81"/>
    </location>
</feature>
<feature type="transmembrane region" description="Helical" evidence="8">
    <location>
        <begin position="350"/>
        <end position="371"/>
    </location>
</feature>
<dbReference type="OrthoDB" id="63984at2"/>
<feature type="transmembrane region" description="Helical" evidence="8">
    <location>
        <begin position="181"/>
        <end position="205"/>
    </location>
</feature>
<proteinExistence type="inferred from homology"/>
<comment type="caution">
    <text evidence="10">The sequence shown here is derived from an EMBL/GenBank/DDBJ whole genome shotgun (WGS) entry which is preliminary data.</text>
</comment>
<organism evidence="10 11">
    <name type="scientific">Cytobacillus oceanisediminis</name>
    <dbReference type="NCBI Taxonomy" id="665099"/>
    <lineage>
        <taxon>Bacteria</taxon>
        <taxon>Bacillati</taxon>
        <taxon>Bacillota</taxon>
        <taxon>Bacilli</taxon>
        <taxon>Bacillales</taxon>
        <taxon>Bacillaceae</taxon>
        <taxon>Cytobacillus</taxon>
    </lineage>
</organism>
<dbReference type="Pfam" id="PF07690">
    <property type="entry name" value="MFS_1"/>
    <property type="match status" value="1"/>
</dbReference>
<evidence type="ECO:0000256" key="4">
    <source>
        <dbReference type="ARBA" id="ARBA00022475"/>
    </source>
</evidence>
<dbReference type="Gene3D" id="1.20.1250.20">
    <property type="entry name" value="MFS general substrate transporter like domains"/>
    <property type="match status" value="1"/>
</dbReference>
<sequence>MGAVTAMKSEKQKYTFREAGFKRIMFALTCASILNFASLYFVHPIMPLLVRSYSISSATSGLALSVAVISMIIGLLFFGFLSDRMGRTRIMHITLICTIIPLILMPLVPSFEIFLFLRFLQGFFMAGLPAAAIAYISEEVAPGSINLGITMYIAANGIGGMIGRIITGYMADRTSWQTSVYLLFGISILLFLLYFITLPKSYFFQESEISIKKDLAGMLSHLNNKLLFPAFAMGILLQFSFTGVWSYLPFYLEREPFGLTVKDISFTYLAYTLGMIGPILAGRISVFMKKTTLVSLGTLILIGGSLLTNIHSLPVVVAGLCLTCFGFFIAHSLMAAIVNERATHHKGGASSIYLVSYYLGVATGGSLTGLIWQNTGWTGVTAVSLGLIPVVLWLTGSYGKLVQWGRSV</sequence>
<feature type="domain" description="Major facilitator superfamily (MFS) profile" evidence="9">
    <location>
        <begin position="24"/>
        <end position="408"/>
    </location>
</feature>
<evidence type="ECO:0000313" key="11">
    <source>
        <dbReference type="Proteomes" id="UP000247150"/>
    </source>
</evidence>
<keyword evidence="4" id="KW-1003">Cell membrane</keyword>
<dbReference type="PROSITE" id="PS50850">
    <property type="entry name" value="MFS"/>
    <property type="match status" value="1"/>
</dbReference>
<feature type="transmembrane region" description="Helical" evidence="8">
    <location>
        <begin position="293"/>
        <end position="310"/>
    </location>
</feature>
<evidence type="ECO:0000256" key="5">
    <source>
        <dbReference type="ARBA" id="ARBA00022692"/>
    </source>
</evidence>
<dbReference type="AlphaFoldDB" id="A0A2V3A3R1"/>
<evidence type="ECO:0000259" key="9">
    <source>
        <dbReference type="PROSITE" id="PS50850"/>
    </source>
</evidence>
<dbReference type="PANTHER" id="PTHR43271">
    <property type="entry name" value="BLL2771 PROTEIN"/>
    <property type="match status" value="1"/>
</dbReference>
<feature type="transmembrane region" description="Helical" evidence="8">
    <location>
        <begin position="115"/>
        <end position="137"/>
    </location>
</feature>
<dbReference type="RefSeq" id="WP_110063778.1">
    <property type="nucleotide sequence ID" value="NZ_QGTW01000002.1"/>
</dbReference>
<evidence type="ECO:0000256" key="3">
    <source>
        <dbReference type="ARBA" id="ARBA00022448"/>
    </source>
</evidence>
<comment type="subcellular location">
    <subcellularLocation>
        <location evidence="1">Cell membrane</location>
        <topology evidence="1">Multi-pass membrane protein</topology>
    </subcellularLocation>
</comment>
<dbReference type="InterPro" id="IPR020846">
    <property type="entry name" value="MFS_dom"/>
</dbReference>
<evidence type="ECO:0000256" key="8">
    <source>
        <dbReference type="SAM" id="Phobius"/>
    </source>
</evidence>
<feature type="transmembrane region" description="Helical" evidence="8">
    <location>
        <begin position="268"/>
        <end position="286"/>
    </location>
</feature>
<name>A0A2V3A3R1_9BACI</name>
<dbReference type="PANTHER" id="PTHR43271:SF1">
    <property type="entry name" value="INNER MEMBRANE TRANSPORT PROTEIN YNFM"/>
    <property type="match status" value="1"/>
</dbReference>
<keyword evidence="6 8" id="KW-1133">Transmembrane helix</keyword>
<dbReference type="GO" id="GO:0022857">
    <property type="term" value="F:transmembrane transporter activity"/>
    <property type="evidence" value="ECO:0007669"/>
    <property type="project" value="InterPro"/>
</dbReference>
<reference evidence="10 11" key="1">
    <citation type="submission" date="2018-05" db="EMBL/GenBank/DDBJ databases">
        <title>Freshwater and sediment microbial communities from various areas in North America, analyzing microbe dynamics in response to fracking.</title>
        <authorList>
            <person name="Lamendella R."/>
        </authorList>
    </citation>
    <scope>NUCLEOTIDE SEQUENCE [LARGE SCALE GENOMIC DNA]</scope>
    <source>
        <strain evidence="10 11">15_TX</strain>
    </source>
</reference>
<comment type="similarity">
    <text evidence="2">Belongs to the major facilitator superfamily.</text>
</comment>
<dbReference type="Proteomes" id="UP000247150">
    <property type="component" value="Unassembled WGS sequence"/>
</dbReference>
<feature type="transmembrane region" description="Helical" evidence="8">
    <location>
        <begin position="377"/>
        <end position="396"/>
    </location>
</feature>
<dbReference type="GO" id="GO:0005886">
    <property type="term" value="C:plasma membrane"/>
    <property type="evidence" value="ECO:0007669"/>
    <property type="project" value="UniProtKB-SubCell"/>
</dbReference>
<protein>
    <submittedName>
        <fullName evidence="10">YNFM family putative membrane transporter</fullName>
    </submittedName>
</protein>
<keyword evidence="5 8" id="KW-0812">Transmembrane</keyword>
<dbReference type="InterPro" id="IPR011701">
    <property type="entry name" value="MFS"/>
</dbReference>
<dbReference type="EMBL" id="QGTW01000002">
    <property type="protein sequence ID" value="PWW31238.1"/>
    <property type="molecule type" value="Genomic_DNA"/>
</dbReference>
<dbReference type="CDD" id="cd17324">
    <property type="entry name" value="MFS_NepI_like"/>
    <property type="match status" value="1"/>
</dbReference>
<feature type="transmembrane region" description="Helical" evidence="8">
    <location>
        <begin position="90"/>
        <end position="109"/>
    </location>
</feature>
<gene>
    <name evidence="10" type="ORF">DFO73_102233</name>
</gene>
<accession>A0A2V3A3R1</accession>
<evidence type="ECO:0000256" key="1">
    <source>
        <dbReference type="ARBA" id="ARBA00004651"/>
    </source>
</evidence>
<feature type="transmembrane region" description="Helical" evidence="8">
    <location>
        <begin position="21"/>
        <end position="42"/>
    </location>
</feature>
<evidence type="ECO:0000313" key="10">
    <source>
        <dbReference type="EMBL" id="PWW31238.1"/>
    </source>
</evidence>
<evidence type="ECO:0000256" key="6">
    <source>
        <dbReference type="ARBA" id="ARBA00022989"/>
    </source>
</evidence>
<dbReference type="SUPFAM" id="SSF103473">
    <property type="entry name" value="MFS general substrate transporter"/>
    <property type="match status" value="1"/>
</dbReference>
<keyword evidence="3" id="KW-0813">Transport</keyword>
<feature type="transmembrane region" description="Helical" evidence="8">
    <location>
        <begin position="226"/>
        <end position="248"/>
    </location>
</feature>
<dbReference type="InterPro" id="IPR036259">
    <property type="entry name" value="MFS_trans_sf"/>
</dbReference>
<keyword evidence="7 8" id="KW-0472">Membrane</keyword>
<feature type="transmembrane region" description="Helical" evidence="8">
    <location>
        <begin position="316"/>
        <end position="338"/>
    </location>
</feature>
<evidence type="ECO:0000256" key="2">
    <source>
        <dbReference type="ARBA" id="ARBA00008335"/>
    </source>
</evidence>